<organism evidence="1 2">
    <name type="scientific">Desulfomonile tiedjei (strain ATCC 49306 / DSM 6799 / DCB-1)</name>
    <dbReference type="NCBI Taxonomy" id="706587"/>
    <lineage>
        <taxon>Bacteria</taxon>
        <taxon>Pseudomonadati</taxon>
        <taxon>Thermodesulfobacteriota</taxon>
        <taxon>Desulfomonilia</taxon>
        <taxon>Desulfomonilales</taxon>
        <taxon>Desulfomonilaceae</taxon>
        <taxon>Desulfomonile</taxon>
    </lineage>
</organism>
<protein>
    <recommendedName>
        <fullName evidence="3">FAD:protein FMN transferase</fullName>
    </recommendedName>
</protein>
<gene>
    <name evidence="1" type="ordered locus">Desti_0419</name>
</gene>
<accession>I4C0R3</accession>
<evidence type="ECO:0000313" key="2">
    <source>
        <dbReference type="Proteomes" id="UP000006055"/>
    </source>
</evidence>
<dbReference type="KEGG" id="dti:Desti_0419"/>
<name>I4C0R3_DESTA</name>
<proteinExistence type="predicted"/>
<dbReference type="STRING" id="706587.Desti_0419"/>
<dbReference type="HOGENOM" id="CLU_076298_0_0_7"/>
<reference evidence="2" key="1">
    <citation type="submission" date="2012-06" db="EMBL/GenBank/DDBJ databases">
        <title>Complete sequence of chromosome of Desulfomonile tiedjei DSM 6799.</title>
        <authorList>
            <person name="Lucas S."/>
            <person name="Copeland A."/>
            <person name="Lapidus A."/>
            <person name="Glavina del Rio T."/>
            <person name="Dalin E."/>
            <person name="Tice H."/>
            <person name="Bruce D."/>
            <person name="Goodwin L."/>
            <person name="Pitluck S."/>
            <person name="Peters L."/>
            <person name="Ovchinnikova G."/>
            <person name="Zeytun A."/>
            <person name="Lu M."/>
            <person name="Kyrpides N."/>
            <person name="Mavromatis K."/>
            <person name="Ivanova N."/>
            <person name="Brettin T."/>
            <person name="Detter J.C."/>
            <person name="Han C."/>
            <person name="Larimer F."/>
            <person name="Land M."/>
            <person name="Hauser L."/>
            <person name="Markowitz V."/>
            <person name="Cheng J.-F."/>
            <person name="Hugenholtz P."/>
            <person name="Woyke T."/>
            <person name="Wu D."/>
            <person name="Spring S."/>
            <person name="Schroeder M."/>
            <person name="Brambilla E."/>
            <person name="Klenk H.-P."/>
            <person name="Eisen J.A."/>
        </authorList>
    </citation>
    <scope>NUCLEOTIDE SEQUENCE [LARGE SCALE GENOMIC DNA]</scope>
    <source>
        <strain evidence="2">ATCC 49306 / DSM 6799 / DCB-1</strain>
    </source>
</reference>
<evidence type="ECO:0000313" key="1">
    <source>
        <dbReference type="EMBL" id="AFM23154.1"/>
    </source>
</evidence>
<dbReference type="eggNOG" id="COG2122">
    <property type="taxonomic scope" value="Bacteria"/>
</dbReference>
<evidence type="ECO:0008006" key="3">
    <source>
        <dbReference type="Google" id="ProtNLM"/>
    </source>
</evidence>
<dbReference type="PATRIC" id="fig|706587.4.peg.476"/>
<dbReference type="Proteomes" id="UP000006055">
    <property type="component" value="Chromosome"/>
</dbReference>
<dbReference type="SUPFAM" id="SSF143631">
    <property type="entry name" value="ApbE-like"/>
    <property type="match status" value="1"/>
</dbReference>
<dbReference type="Gene3D" id="3.10.520.10">
    <property type="entry name" value="ApbE-like domains"/>
    <property type="match status" value="1"/>
</dbReference>
<sequence>MECGPLRMFIEGLKSGLPQSDICMQAAESAVGFLEEIAREWETLKKPFGQIPEPSSGSLAHEMWRAVSLVGHDDLTPMAAVAGTIADATADVLEKRGLTRVVVNNGGDIAVRLKDPESLRIGIRPDISSHEISHTIRVDSSLHVGGICTSGLGGRSLSRGIASAATVFAARASVADAAATAVANATYIPHPSVKRVLAEKLDPDTDLKGIEVTVSVGTLSASDIDRALIQGINCAEQLVKKRTIHGACVAVQGKMACTTTFSPLIHVL</sequence>
<keyword evidence="2" id="KW-1185">Reference proteome</keyword>
<dbReference type="AlphaFoldDB" id="I4C0R3"/>
<dbReference type="InterPro" id="IPR003374">
    <property type="entry name" value="ApbE-like_sf"/>
</dbReference>
<dbReference type="EMBL" id="CP003360">
    <property type="protein sequence ID" value="AFM23154.1"/>
    <property type="molecule type" value="Genomic_DNA"/>
</dbReference>